<sequence>MADGGLRKVQRGSAAASWSDRVVDAADEAKSKVEDAVEGSLSTLGRYVTFGSAPEIILRIRKQLRLNVPLLPDVLVTAGTDVPIQREEGRLGGALATYRPNLQWRVSDSWFNGDINMDTANHTVFYEKTFDLDPLQLRVSANFDYKDHEPYVGFQFLTTSGITSPAMTNGFSVRKEIEITETNAVRLSTDVEASLILGGATLGGKSKSHKTLTSHPMTLDFSRVKLDLLLK</sequence>
<name>A0A1Y5IFC2_OSTTA</name>
<reference evidence="1" key="1">
    <citation type="submission" date="2017-04" db="EMBL/GenBank/DDBJ databases">
        <title>Population genomics of picophytoplankton unveils novel chromosome hypervariability.</title>
        <authorList>
            <consortium name="DOE Joint Genome Institute"/>
            <person name="Blanc-Mathieu R."/>
            <person name="Krasovec M."/>
            <person name="Hebrard M."/>
            <person name="Yau S."/>
            <person name="Desgranges E."/>
            <person name="Martin J."/>
            <person name="Schackwitz W."/>
            <person name="Kuo A."/>
            <person name="Salin G."/>
            <person name="Donnadieu C."/>
            <person name="Desdevises Y."/>
            <person name="Sanchez-Ferandin S."/>
            <person name="Moreau H."/>
            <person name="Rivals E."/>
            <person name="Grigoriev I.V."/>
            <person name="Grimsley N."/>
            <person name="Eyre-Walker A."/>
            <person name="Piganeau G."/>
        </authorList>
    </citation>
    <scope>NUCLEOTIDE SEQUENCE [LARGE SCALE GENOMIC DNA]</scope>
    <source>
        <strain evidence="1">RCC 1115</strain>
    </source>
</reference>
<evidence type="ECO:0000313" key="1">
    <source>
        <dbReference type="EMBL" id="OUS48181.1"/>
    </source>
</evidence>
<gene>
    <name evidence="1" type="ORF">BE221DRAFT_69913</name>
</gene>
<organism evidence="1">
    <name type="scientific">Ostreococcus tauri</name>
    <name type="common">Marine green alga</name>
    <dbReference type="NCBI Taxonomy" id="70448"/>
    <lineage>
        <taxon>Eukaryota</taxon>
        <taxon>Viridiplantae</taxon>
        <taxon>Chlorophyta</taxon>
        <taxon>Mamiellophyceae</taxon>
        <taxon>Mamiellales</taxon>
        <taxon>Bathycoccaceae</taxon>
        <taxon>Ostreococcus</taxon>
    </lineage>
</organism>
<dbReference type="Proteomes" id="UP000195557">
    <property type="component" value="Unassembled WGS sequence"/>
</dbReference>
<proteinExistence type="predicted"/>
<dbReference type="EMBL" id="KZ155776">
    <property type="protein sequence ID" value="OUS48181.1"/>
    <property type="molecule type" value="Genomic_DNA"/>
</dbReference>
<protein>
    <submittedName>
        <fullName evidence="1">Uncharacterized protein</fullName>
    </submittedName>
</protein>
<accession>A0A1Y5IFC2</accession>
<dbReference type="AlphaFoldDB" id="A0A1Y5IFC2"/>